<evidence type="ECO:0000256" key="5">
    <source>
        <dbReference type="ARBA" id="ARBA00023146"/>
    </source>
</evidence>
<accession>A0ABD5WP16</accession>
<keyword evidence="8" id="KW-1185">Reference proteome</keyword>
<dbReference type="EMBL" id="JBHSZH010000005">
    <property type="protein sequence ID" value="MFC7082256.1"/>
    <property type="molecule type" value="Genomic_DNA"/>
</dbReference>
<dbReference type="InterPro" id="IPR001412">
    <property type="entry name" value="aa-tRNA-synth_I_CS"/>
</dbReference>
<dbReference type="Proteomes" id="UP001596407">
    <property type="component" value="Unassembled WGS sequence"/>
</dbReference>
<comment type="caution">
    <text evidence="7">The sequence shown here is derived from an EMBL/GenBank/DDBJ whole genome shotgun (WGS) entry which is preliminary data.</text>
</comment>
<dbReference type="Pfam" id="PF01921">
    <property type="entry name" value="tRNA-synt_1f"/>
    <property type="match status" value="1"/>
</dbReference>
<name>A0ABD5WP16_9EURY</name>
<evidence type="ECO:0000256" key="2">
    <source>
        <dbReference type="ARBA" id="ARBA00022598"/>
    </source>
</evidence>
<evidence type="ECO:0000256" key="6">
    <source>
        <dbReference type="SAM" id="MobiDB-lite"/>
    </source>
</evidence>
<dbReference type="PANTHER" id="PTHR37940">
    <property type="entry name" value="LYSINE--TRNA LIGASE"/>
    <property type="match status" value="1"/>
</dbReference>
<dbReference type="GO" id="GO:0005524">
    <property type="term" value="F:ATP binding"/>
    <property type="evidence" value="ECO:0007669"/>
    <property type="project" value="UniProtKB-KW"/>
</dbReference>
<keyword evidence="1" id="KW-0963">Cytoplasm</keyword>
<evidence type="ECO:0000256" key="1">
    <source>
        <dbReference type="ARBA" id="ARBA00022490"/>
    </source>
</evidence>
<gene>
    <name evidence="7" type="ORF">ACFQJ6_21390</name>
</gene>
<keyword evidence="4" id="KW-0067">ATP-binding</keyword>
<dbReference type="InterPro" id="IPR014729">
    <property type="entry name" value="Rossmann-like_a/b/a_fold"/>
</dbReference>
<organism evidence="7 8">
    <name type="scientific">Halorussus caseinilyticus</name>
    <dbReference type="NCBI Taxonomy" id="3034025"/>
    <lineage>
        <taxon>Archaea</taxon>
        <taxon>Methanobacteriati</taxon>
        <taxon>Methanobacteriota</taxon>
        <taxon>Stenosarchaea group</taxon>
        <taxon>Halobacteria</taxon>
        <taxon>Halobacteriales</taxon>
        <taxon>Haladaptataceae</taxon>
        <taxon>Halorussus</taxon>
    </lineage>
</organism>
<sequence length="114" mass="12898">MSDDATEPTDARQMHDDDDPYVLQGPQPHAFWAESVAERILDRNPDDPIVIKGGISPSGVPHLGNMNEIVRGYFVAEALRKRGREVRQVFTADDRDPLRKLPESWPTWTATSWS</sequence>
<dbReference type="PROSITE" id="PS00178">
    <property type="entry name" value="AA_TRNA_LIGASE_I"/>
    <property type="match status" value="1"/>
</dbReference>
<keyword evidence="2" id="KW-0436">Ligase</keyword>
<keyword evidence="5" id="KW-0030">Aminoacyl-tRNA synthetase</keyword>
<feature type="region of interest" description="Disordered" evidence="6">
    <location>
        <begin position="1"/>
        <end position="21"/>
    </location>
</feature>
<evidence type="ECO:0008006" key="9">
    <source>
        <dbReference type="Google" id="ProtNLM"/>
    </source>
</evidence>
<evidence type="ECO:0000256" key="4">
    <source>
        <dbReference type="ARBA" id="ARBA00022840"/>
    </source>
</evidence>
<evidence type="ECO:0000313" key="8">
    <source>
        <dbReference type="Proteomes" id="UP001596407"/>
    </source>
</evidence>
<dbReference type="PANTHER" id="PTHR37940:SF1">
    <property type="entry name" value="LYSINE--TRNA LIGASE"/>
    <property type="match status" value="1"/>
</dbReference>
<dbReference type="RefSeq" id="WP_382210297.1">
    <property type="nucleotide sequence ID" value="NZ_JBHSZH010000005.1"/>
</dbReference>
<protein>
    <recommendedName>
        <fullName evidence="9">Lysine--tRNA ligase</fullName>
    </recommendedName>
</protein>
<dbReference type="GO" id="GO:0004812">
    <property type="term" value="F:aminoacyl-tRNA ligase activity"/>
    <property type="evidence" value="ECO:0007669"/>
    <property type="project" value="UniProtKB-KW"/>
</dbReference>
<evidence type="ECO:0000313" key="7">
    <source>
        <dbReference type="EMBL" id="MFC7082256.1"/>
    </source>
</evidence>
<dbReference type="InterPro" id="IPR002904">
    <property type="entry name" value="Lys-tRNA-ligase"/>
</dbReference>
<keyword evidence="3" id="KW-0547">Nucleotide-binding</keyword>
<reference evidence="7 8" key="1">
    <citation type="journal article" date="2019" name="Int. J. Syst. Evol. Microbiol.">
        <title>The Global Catalogue of Microorganisms (GCM) 10K type strain sequencing project: providing services to taxonomists for standard genome sequencing and annotation.</title>
        <authorList>
            <consortium name="The Broad Institute Genomics Platform"/>
            <consortium name="The Broad Institute Genome Sequencing Center for Infectious Disease"/>
            <person name="Wu L."/>
            <person name="Ma J."/>
        </authorList>
    </citation>
    <scope>NUCLEOTIDE SEQUENCE [LARGE SCALE GENOMIC DNA]</scope>
    <source>
        <strain evidence="7 8">DT72</strain>
    </source>
</reference>
<dbReference type="AlphaFoldDB" id="A0ABD5WP16"/>
<dbReference type="SUPFAM" id="SSF52374">
    <property type="entry name" value="Nucleotidylyl transferase"/>
    <property type="match status" value="1"/>
</dbReference>
<proteinExistence type="predicted"/>
<dbReference type="Gene3D" id="3.40.50.620">
    <property type="entry name" value="HUPs"/>
    <property type="match status" value="1"/>
</dbReference>
<evidence type="ECO:0000256" key="3">
    <source>
        <dbReference type="ARBA" id="ARBA00022741"/>
    </source>
</evidence>